<dbReference type="STRING" id="1656094.BFC18_03835"/>
<evidence type="ECO:0000313" key="3">
    <source>
        <dbReference type="Proteomes" id="UP000175691"/>
    </source>
</evidence>
<protein>
    <recommendedName>
        <fullName evidence="1">Amidase domain-containing protein</fullName>
    </recommendedName>
</protein>
<sequence>MKRLFHRALPHGFSHRQLHVMQTTNNPFMAFQQKLHAPSLDAPKNSAVPLASYRLAVKDLFHIAGIPTAAGNPDWLASHDIPSETASVVTTLLENGARFVGKTITDELAYSLNGQNKHYGMPLNPVTPDRIPGGSSSGSAVAVSMQLADIGLGTDTGGSIRVPASYQGLFGLRPTHGVIAMDNMVALAPSFDTVGVLTKDLTTLSHTMEVLLPTQTDSVTLPVVKVDNLIAMAAHGEHIQTWWVQNQSRHSELLRGACSPAFGNWPTGDMFRILQGSEIWQQHGNWLSTTKPNIADDIQLRLNNCEALTGDEIATAKEQRTAFSEWFNNLVENQILLIPTTPGLAPLIDANAEELADYRSKLLALTSLAGLSGCPQLHIPALTLDGAPCGFSLLGPKGSDKTLIRLAKTLYGNNDNE</sequence>
<gene>
    <name evidence="2" type="ORF">BFC18_03835</name>
</gene>
<dbReference type="Gene3D" id="3.90.1300.10">
    <property type="entry name" value="Amidase signature (AS) domain"/>
    <property type="match status" value="1"/>
</dbReference>
<evidence type="ECO:0000259" key="1">
    <source>
        <dbReference type="Pfam" id="PF01425"/>
    </source>
</evidence>
<feature type="domain" description="Amidase" evidence="1">
    <location>
        <begin position="293"/>
        <end position="403"/>
    </location>
</feature>
<dbReference type="PANTHER" id="PTHR46310">
    <property type="entry name" value="AMIDASE 1"/>
    <property type="match status" value="1"/>
</dbReference>
<dbReference type="NCBIfam" id="NF006169">
    <property type="entry name" value="PRK08310.1"/>
    <property type="match status" value="1"/>
</dbReference>
<organism evidence="2 3">
    <name type="scientific">Alteromonas confluentis</name>
    <dbReference type="NCBI Taxonomy" id="1656094"/>
    <lineage>
        <taxon>Bacteria</taxon>
        <taxon>Pseudomonadati</taxon>
        <taxon>Pseudomonadota</taxon>
        <taxon>Gammaproteobacteria</taxon>
        <taxon>Alteromonadales</taxon>
        <taxon>Alteromonadaceae</taxon>
        <taxon>Alteromonas/Salinimonas group</taxon>
        <taxon>Alteromonas</taxon>
    </lineage>
</organism>
<dbReference type="PANTHER" id="PTHR46310:SF7">
    <property type="entry name" value="AMIDASE 1"/>
    <property type="match status" value="1"/>
</dbReference>
<dbReference type="AlphaFoldDB" id="A0A1E7ZFU7"/>
<dbReference type="SUPFAM" id="SSF75304">
    <property type="entry name" value="Amidase signature (AS) enzymes"/>
    <property type="match status" value="1"/>
</dbReference>
<accession>A0A1E7ZFU7</accession>
<dbReference type="PROSITE" id="PS00571">
    <property type="entry name" value="AMIDASES"/>
    <property type="match status" value="1"/>
</dbReference>
<comment type="caution">
    <text evidence="2">The sequence shown here is derived from an EMBL/GenBank/DDBJ whole genome shotgun (WGS) entry which is preliminary data.</text>
</comment>
<name>A0A1E7ZFU7_9ALTE</name>
<dbReference type="InterPro" id="IPR023631">
    <property type="entry name" value="Amidase_dom"/>
</dbReference>
<feature type="domain" description="Amidase" evidence="1">
    <location>
        <begin position="35"/>
        <end position="223"/>
    </location>
</feature>
<dbReference type="EMBL" id="MDHN01000005">
    <property type="protein sequence ID" value="OFC72393.1"/>
    <property type="molecule type" value="Genomic_DNA"/>
</dbReference>
<dbReference type="Proteomes" id="UP000175691">
    <property type="component" value="Unassembled WGS sequence"/>
</dbReference>
<evidence type="ECO:0000313" key="2">
    <source>
        <dbReference type="EMBL" id="OFC72393.1"/>
    </source>
</evidence>
<dbReference type="Pfam" id="PF01425">
    <property type="entry name" value="Amidase"/>
    <property type="match status" value="2"/>
</dbReference>
<proteinExistence type="predicted"/>
<keyword evidence="3" id="KW-1185">Reference proteome</keyword>
<reference evidence="2 3" key="1">
    <citation type="submission" date="2016-08" db="EMBL/GenBank/DDBJ databases">
        <authorList>
            <person name="Seilhamer J.J."/>
        </authorList>
    </citation>
    <scope>NUCLEOTIDE SEQUENCE [LARGE SCALE GENOMIC DNA]</scope>
    <source>
        <strain evidence="2 3">KCTC 42603</strain>
    </source>
</reference>
<dbReference type="InterPro" id="IPR036928">
    <property type="entry name" value="AS_sf"/>
</dbReference>
<dbReference type="InterPro" id="IPR020556">
    <property type="entry name" value="Amidase_CS"/>
</dbReference>